<dbReference type="EMBL" id="JAHSPG010000003">
    <property type="protein sequence ID" value="MBV4356796.1"/>
    <property type="molecule type" value="Genomic_DNA"/>
</dbReference>
<protein>
    <submittedName>
        <fullName evidence="1">GNAT family N-acetyltransferase</fullName>
    </submittedName>
</protein>
<evidence type="ECO:0000313" key="2">
    <source>
        <dbReference type="Proteomes" id="UP000812270"/>
    </source>
</evidence>
<keyword evidence="2" id="KW-1185">Reference proteome</keyword>
<sequence length="237" mass="26651">MENQEIIVRVATPADKGYSQLITDEMEASAKARGTGIAKRSPEYIAKKMEEGKAVIALTKDGSWVGFCYIEEWSHGKFVANSGLIVSPAFRKSGVAKSIKQRIFALSREKYPESKIFGLTTGLAVMKINSDLGYEPVTYSELTDDEEFWAGCKSCVNYEILMSKGRKNCMCTAMLYDPKDHYEPVETAQDFKQHSKLYERFMRLKQSKFLKPFLKKESNGGGSGSGSRSIFRSLFHL</sequence>
<dbReference type="RefSeq" id="WP_217790434.1">
    <property type="nucleotide sequence ID" value="NZ_JAHSPG010000003.1"/>
</dbReference>
<organism evidence="1 2">
    <name type="scientific">Pinibacter aurantiacus</name>
    <dbReference type="NCBI Taxonomy" id="2851599"/>
    <lineage>
        <taxon>Bacteria</taxon>
        <taxon>Pseudomonadati</taxon>
        <taxon>Bacteroidota</taxon>
        <taxon>Chitinophagia</taxon>
        <taxon>Chitinophagales</taxon>
        <taxon>Chitinophagaceae</taxon>
        <taxon>Pinibacter</taxon>
    </lineage>
</organism>
<comment type="caution">
    <text evidence="1">The sequence shown here is derived from an EMBL/GenBank/DDBJ whole genome shotgun (WGS) entry which is preliminary data.</text>
</comment>
<evidence type="ECO:0000313" key="1">
    <source>
        <dbReference type="EMBL" id="MBV4356796.1"/>
    </source>
</evidence>
<accession>A0A9E2S674</accession>
<proteinExistence type="predicted"/>
<reference evidence="1" key="1">
    <citation type="submission" date="2021-06" db="EMBL/GenBank/DDBJ databases">
        <authorList>
            <person name="Huq M.A."/>
        </authorList>
    </citation>
    <scope>NUCLEOTIDE SEQUENCE</scope>
    <source>
        <strain evidence="1">MAH-26</strain>
    </source>
</reference>
<gene>
    <name evidence="1" type="ORF">KTO63_06505</name>
</gene>
<dbReference type="Proteomes" id="UP000812270">
    <property type="component" value="Unassembled WGS sequence"/>
</dbReference>
<name>A0A9E2S674_9BACT</name>
<dbReference type="AlphaFoldDB" id="A0A9E2S674"/>
<dbReference type="CDD" id="cd04301">
    <property type="entry name" value="NAT_SF"/>
    <property type="match status" value="1"/>
</dbReference>